<dbReference type="PANTHER" id="PTHR11085:SF10">
    <property type="entry name" value="NAD-DEPENDENT PROTEIN DEACYLASE SIRTUIN-5, MITOCHONDRIAL-RELATED"/>
    <property type="match status" value="1"/>
</dbReference>
<feature type="non-terminal residue" evidence="5">
    <location>
        <position position="221"/>
    </location>
</feature>
<feature type="binding site" evidence="3">
    <location>
        <position position="135"/>
    </location>
    <ligand>
        <name>Zn(2+)</name>
        <dbReference type="ChEBI" id="CHEBI:29105"/>
    </ligand>
</feature>
<organism evidence="5 6">
    <name type="scientific">Symbiodinium pilosum</name>
    <name type="common">Dinoflagellate</name>
    <dbReference type="NCBI Taxonomy" id="2952"/>
    <lineage>
        <taxon>Eukaryota</taxon>
        <taxon>Sar</taxon>
        <taxon>Alveolata</taxon>
        <taxon>Dinophyceae</taxon>
        <taxon>Suessiales</taxon>
        <taxon>Symbiodiniaceae</taxon>
        <taxon>Symbiodinium</taxon>
    </lineage>
</organism>
<dbReference type="GO" id="GO:0046872">
    <property type="term" value="F:metal ion binding"/>
    <property type="evidence" value="ECO:0007669"/>
    <property type="project" value="UniProtKB-KW"/>
</dbReference>
<dbReference type="Gene3D" id="3.30.1600.10">
    <property type="entry name" value="SIR2/SIRT2 'Small Domain"/>
    <property type="match status" value="1"/>
</dbReference>
<dbReference type="PROSITE" id="PS50305">
    <property type="entry name" value="SIRTUIN"/>
    <property type="match status" value="1"/>
</dbReference>
<dbReference type="Proteomes" id="UP000649617">
    <property type="component" value="Unassembled WGS sequence"/>
</dbReference>
<evidence type="ECO:0000256" key="1">
    <source>
        <dbReference type="ARBA" id="ARBA00022679"/>
    </source>
</evidence>
<dbReference type="CDD" id="cd01407">
    <property type="entry name" value="SIR2-fam"/>
    <property type="match status" value="1"/>
</dbReference>
<comment type="caution">
    <text evidence="5">The sequence shown here is derived from an EMBL/GenBank/DDBJ whole genome shotgun (WGS) entry which is preliminary data.</text>
</comment>
<gene>
    <name evidence="5" type="primary">cobB</name>
    <name evidence="5" type="ORF">SPIL2461_LOCUS1929</name>
</gene>
<evidence type="ECO:0000256" key="3">
    <source>
        <dbReference type="PROSITE-ProRule" id="PRU00236"/>
    </source>
</evidence>
<feature type="domain" description="Deacetylase sirtuin-type" evidence="4">
    <location>
        <begin position="1"/>
        <end position="221"/>
    </location>
</feature>
<evidence type="ECO:0000313" key="6">
    <source>
        <dbReference type="Proteomes" id="UP000649617"/>
    </source>
</evidence>
<dbReference type="Pfam" id="PF02146">
    <property type="entry name" value="SIR2"/>
    <property type="match status" value="1"/>
</dbReference>
<feature type="binding site" evidence="3">
    <location>
        <position position="159"/>
    </location>
    <ligand>
        <name>Zn(2+)</name>
        <dbReference type="ChEBI" id="CHEBI:29105"/>
    </ligand>
</feature>
<dbReference type="OrthoDB" id="424302at2759"/>
<dbReference type="EMBL" id="CAJNIZ010002008">
    <property type="protein sequence ID" value="CAE7204454.1"/>
    <property type="molecule type" value="Genomic_DNA"/>
</dbReference>
<name>A0A812JJD5_SYMPI</name>
<keyword evidence="3" id="KW-0479">Metal-binding</keyword>
<dbReference type="AlphaFoldDB" id="A0A812JJD5"/>
<dbReference type="InterPro" id="IPR026590">
    <property type="entry name" value="Ssirtuin_cat_dom"/>
</dbReference>
<dbReference type="InterPro" id="IPR003000">
    <property type="entry name" value="Sirtuin"/>
</dbReference>
<evidence type="ECO:0000259" key="4">
    <source>
        <dbReference type="PROSITE" id="PS50305"/>
    </source>
</evidence>
<evidence type="ECO:0000256" key="2">
    <source>
        <dbReference type="ARBA" id="ARBA00023027"/>
    </source>
</evidence>
<proteinExistence type="predicted"/>
<dbReference type="SUPFAM" id="SSF52467">
    <property type="entry name" value="DHS-like NAD/FAD-binding domain"/>
    <property type="match status" value="1"/>
</dbReference>
<reference evidence="5" key="1">
    <citation type="submission" date="2021-02" db="EMBL/GenBank/DDBJ databases">
        <authorList>
            <person name="Dougan E. K."/>
            <person name="Rhodes N."/>
            <person name="Thang M."/>
            <person name="Chan C."/>
        </authorList>
    </citation>
    <scope>NUCLEOTIDE SEQUENCE</scope>
</reference>
<keyword evidence="2" id="KW-0520">NAD</keyword>
<sequence>MALDIELEEARRLVEASSRVLVLTGAGISTDSGIPDFRGPDGLWTKNPGAEEASDIGVFVSDENARKAFWRMMASLQSDGRGPKPNTGHRALLQLEEQKKLRMLVTQNVDGLHQAAGTNPELVVEVHGNTQESCCLSCGEPRPIAEVLPQIETGEDLHCHCGGLLKANVVLFGEALPPLALAMAFEAARDCDLLICIGSTLSVYPVAAIVPEAKDCGAKLL</sequence>
<dbReference type="Gene3D" id="3.40.50.1220">
    <property type="entry name" value="TPP-binding domain"/>
    <property type="match status" value="1"/>
</dbReference>
<dbReference type="InterPro" id="IPR029035">
    <property type="entry name" value="DHS-like_NAD/FAD-binding_dom"/>
</dbReference>
<keyword evidence="1" id="KW-0808">Transferase</keyword>
<dbReference type="GO" id="GO:0017136">
    <property type="term" value="F:histone deacetylase activity, NAD-dependent"/>
    <property type="evidence" value="ECO:0007669"/>
    <property type="project" value="TreeGrafter"/>
</dbReference>
<feature type="active site" description="Proton acceptor" evidence="3">
    <location>
        <position position="127"/>
    </location>
</feature>
<feature type="binding site" evidence="3">
    <location>
        <position position="161"/>
    </location>
    <ligand>
        <name>Zn(2+)</name>
        <dbReference type="ChEBI" id="CHEBI:29105"/>
    </ligand>
</feature>
<feature type="binding site" evidence="3">
    <location>
        <position position="138"/>
    </location>
    <ligand>
        <name>Zn(2+)</name>
        <dbReference type="ChEBI" id="CHEBI:29105"/>
    </ligand>
</feature>
<dbReference type="GO" id="GO:0070403">
    <property type="term" value="F:NAD+ binding"/>
    <property type="evidence" value="ECO:0007669"/>
    <property type="project" value="InterPro"/>
</dbReference>
<accession>A0A812JJD5</accession>
<dbReference type="InterPro" id="IPR026591">
    <property type="entry name" value="Sirtuin_cat_small_dom_sf"/>
</dbReference>
<keyword evidence="6" id="KW-1185">Reference proteome</keyword>
<evidence type="ECO:0000313" key="5">
    <source>
        <dbReference type="EMBL" id="CAE7204454.1"/>
    </source>
</evidence>
<dbReference type="PANTHER" id="PTHR11085">
    <property type="entry name" value="NAD-DEPENDENT PROTEIN DEACYLASE SIRTUIN-5, MITOCHONDRIAL-RELATED"/>
    <property type="match status" value="1"/>
</dbReference>
<keyword evidence="3" id="KW-0862">Zinc</keyword>
<protein>
    <submittedName>
        <fullName evidence="5">CobB protein</fullName>
    </submittedName>
</protein>
<dbReference type="InterPro" id="IPR050134">
    <property type="entry name" value="NAD-dep_sirtuin_deacylases"/>
</dbReference>